<protein>
    <submittedName>
        <fullName evidence="2">Uncharacterized protein</fullName>
    </submittedName>
</protein>
<feature type="region of interest" description="Disordered" evidence="1">
    <location>
        <begin position="1"/>
        <end position="83"/>
    </location>
</feature>
<reference evidence="2" key="1">
    <citation type="submission" date="2022-07" db="EMBL/GenBank/DDBJ databases">
        <title>Draft genome sequence of Zalerion maritima ATCC 34329, a (micro)plastics degrading marine fungus.</title>
        <authorList>
            <person name="Paco A."/>
            <person name="Goncalves M.F.M."/>
            <person name="Rocha-Santos T.A.P."/>
            <person name="Alves A."/>
        </authorList>
    </citation>
    <scope>NUCLEOTIDE SEQUENCE</scope>
    <source>
        <strain evidence="2">ATCC 34329</strain>
    </source>
</reference>
<feature type="compositionally biased region" description="Basic and acidic residues" evidence="1">
    <location>
        <begin position="59"/>
        <end position="77"/>
    </location>
</feature>
<dbReference type="Proteomes" id="UP001201980">
    <property type="component" value="Unassembled WGS sequence"/>
</dbReference>
<proteinExistence type="predicted"/>
<name>A0AAD5RKN6_9PEZI</name>
<dbReference type="EMBL" id="JAKWBI020000328">
    <property type="protein sequence ID" value="KAJ2896513.1"/>
    <property type="molecule type" value="Genomic_DNA"/>
</dbReference>
<organism evidence="2 3">
    <name type="scientific">Zalerion maritima</name>
    <dbReference type="NCBI Taxonomy" id="339359"/>
    <lineage>
        <taxon>Eukaryota</taxon>
        <taxon>Fungi</taxon>
        <taxon>Dikarya</taxon>
        <taxon>Ascomycota</taxon>
        <taxon>Pezizomycotina</taxon>
        <taxon>Sordariomycetes</taxon>
        <taxon>Lulworthiomycetidae</taxon>
        <taxon>Lulworthiales</taxon>
        <taxon>Lulworthiaceae</taxon>
        <taxon>Zalerion</taxon>
    </lineage>
</organism>
<evidence type="ECO:0000256" key="1">
    <source>
        <dbReference type="SAM" id="MobiDB-lite"/>
    </source>
</evidence>
<evidence type="ECO:0000313" key="2">
    <source>
        <dbReference type="EMBL" id="KAJ2896513.1"/>
    </source>
</evidence>
<keyword evidence="3" id="KW-1185">Reference proteome</keyword>
<evidence type="ECO:0000313" key="3">
    <source>
        <dbReference type="Proteomes" id="UP001201980"/>
    </source>
</evidence>
<comment type="caution">
    <text evidence="2">The sequence shown here is derived from an EMBL/GenBank/DDBJ whole genome shotgun (WGS) entry which is preliminary data.</text>
</comment>
<dbReference type="AlphaFoldDB" id="A0AAD5RKN6"/>
<accession>A0AAD5RKN6</accession>
<gene>
    <name evidence="2" type="ORF">MKZ38_005466</name>
</gene>
<sequence>MAKTLESGTHHEQFQGAPKMPHQQEYPVLALQQQNASTRVPAAGSTKPSDPKASSPMMERWKLAGTRHDPWSSEARRGVSKGV</sequence>